<organism evidence="1 2">
    <name type="scientific">Pithovirus sibericum</name>
    <dbReference type="NCBI Taxonomy" id="1450746"/>
    <lineage>
        <taxon>Viruses</taxon>
        <taxon>Pithoviruses</taxon>
        <taxon>Orthopithovirinae</taxon>
        <taxon>Alphapithovirus</taxon>
        <taxon>Alphapithovirus sibericum</taxon>
    </lineage>
</organism>
<accession>W5S4K9</accession>
<gene>
    <name evidence="1" type="ORF">pv_74</name>
</gene>
<sequence>MSKIRRVFSKFKTKSGSEIIQSSNSELFDLDEEKDNKLSLYQKLYDKPNSLQFHRVDGSSGSPFLFLNLRRSCLRTSSLRCGQMWVDHTALLDDCFVLHGYFDDNLSWKFYISKNSGKYIEFTGVFVVEDSSNEEKVEVVLYSK</sequence>
<dbReference type="GeneID" id="18266102"/>
<evidence type="ECO:0000313" key="2">
    <source>
        <dbReference type="Proteomes" id="UP000202176"/>
    </source>
</evidence>
<proteinExistence type="predicted"/>
<reference evidence="1 2" key="1">
    <citation type="journal article" date="2014" name="Proc. Natl. Acad. Sci. U.S.A.">
        <title>Thirty-thousand-year-old distant relative of giant icosahedral DNA viruses with a pandoravirus morphology.</title>
        <authorList>
            <person name="Legendre M."/>
            <person name="Bartoli J."/>
            <person name="Shmakova L."/>
            <person name="Jeudy S."/>
            <person name="Labadie K."/>
            <person name="Adrait A."/>
            <person name="Lescot M."/>
            <person name="Poirot O."/>
            <person name="Bertaux L."/>
            <person name="Bruley C."/>
            <person name="Coute Y."/>
            <person name="Rivkina E."/>
            <person name="Abergel C."/>
            <person name="Claverie J.M."/>
        </authorList>
    </citation>
    <scope>NUCLEOTIDE SEQUENCE [LARGE SCALE GENOMIC DNA]</scope>
    <source>
        <strain evidence="1">P1084-T</strain>
    </source>
</reference>
<dbReference type="KEGG" id="vg:18266102"/>
<name>W5S4K9_9VIRU</name>
<dbReference type="Proteomes" id="UP000202176">
    <property type="component" value="Segment"/>
</dbReference>
<dbReference type="EMBL" id="KF740664">
    <property type="protein sequence ID" value="AHH01641.1"/>
    <property type="molecule type" value="Genomic_DNA"/>
</dbReference>
<evidence type="ECO:0000313" key="1">
    <source>
        <dbReference type="EMBL" id="AHH01641.1"/>
    </source>
</evidence>
<keyword evidence="2" id="KW-1185">Reference proteome</keyword>
<protein>
    <submittedName>
        <fullName evidence="1">Uncharacterized protein</fullName>
    </submittedName>
</protein>
<dbReference type="RefSeq" id="YP_009000976.1">
    <property type="nucleotide sequence ID" value="NC_023423.1"/>
</dbReference>